<dbReference type="STRING" id="53406.SAMN05421553_3261"/>
<dbReference type="EMBL" id="FNSC01000001">
    <property type="protein sequence ID" value="SED75574.1"/>
    <property type="molecule type" value="Genomic_DNA"/>
</dbReference>
<proteinExistence type="predicted"/>
<dbReference type="Proteomes" id="UP000242849">
    <property type="component" value="Unassembled WGS sequence"/>
</dbReference>
<accession>A0A1H5D9L1</accession>
<evidence type="ECO:0008006" key="3">
    <source>
        <dbReference type="Google" id="ProtNLM"/>
    </source>
</evidence>
<evidence type="ECO:0000313" key="2">
    <source>
        <dbReference type="Proteomes" id="UP000242849"/>
    </source>
</evidence>
<dbReference type="Gene3D" id="3.90.1690.10">
    <property type="entry name" value="phage-related protein like domain"/>
    <property type="match status" value="1"/>
</dbReference>
<sequence length="310" mass="33406">MADRLKQLRVVDPVLTSLARGYRNAQFIGEGLFPIAFMDTEAGIIPIFGKEAFVVYDTERAIRAQSNVMVPGDDNTLDVVLREHDLAYPVDYREKAESMFDAERRASKRVVDGIDLRREVACANLAQNPATYLAGAKVALAGASQWSNGGGDPVAAVEAGKEVIRSRIGIRPNTITMGASVYASLKFHPKLCAALGADEEKLITIAHLKMLFGVEDIYIGEALAAPHGKAATSDIWADNLTLAYVAKPASGESADHETPSFGYTLRRKGMPEIDAYPGSGGKVRYVRNTDIYKPVVVGADAGYLISDING</sequence>
<name>A0A1H5D9L1_PSEAG</name>
<gene>
    <name evidence="1" type="ORF">SAMN05421553_3261</name>
</gene>
<dbReference type="OrthoDB" id="572526at2"/>
<dbReference type="InterPro" id="IPR053738">
    <property type="entry name" value="Lambda_capsid_assembly"/>
</dbReference>
<protein>
    <recommendedName>
        <fullName evidence="3">Phage major capsid protein E</fullName>
    </recommendedName>
</protein>
<evidence type="ECO:0000313" key="1">
    <source>
        <dbReference type="EMBL" id="SED75574.1"/>
    </source>
</evidence>
<organism evidence="1 2">
    <name type="scientific">Pseudomonas anguilliseptica</name>
    <dbReference type="NCBI Taxonomy" id="53406"/>
    <lineage>
        <taxon>Bacteria</taxon>
        <taxon>Pseudomonadati</taxon>
        <taxon>Pseudomonadota</taxon>
        <taxon>Gammaproteobacteria</taxon>
        <taxon>Pseudomonadales</taxon>
        <taxon>Pseudomonadaceae</taxon>
        <taxon>Pseudomonas</taxon>
    </lineage>
</organism>
<dbReference type="InterPro" id="IPR005564">
    <property type="entry name" value="Major_capsid_GpE"/>
</dbReference>
<dbReference type="Pfam" id="PF03864">
    <property type="entry name" value="Phage_cap_E"/>
    <property type="match status" value="1"/>
</dbReference>
<keyword evidence="2" id="KW-1185">Reference proteome</keyword>
<reference evidence="2" key="1">
    <citation type="submission" date="2016-10" db="EMBL/GenBank/DDBJ databases">
        <authorList>
            <person name="Varghese N."/>
            <person name="Submissions S."/>
        </authorList>
    </citation>
    <scope>NUCLEOTIDE SEQUENCE [LARGE SCALE GENOMIC DNA]</scope>
    <source>
        <strain evidence="2">DSM 12111</strain>
    </source>
</reference>
<dbReference type="RefSeq" id="WP_090384062.1">
    <property type="nucleotide sequence ID" value="NZ_CP156749.1"/>
</dbReference>
<dbReference type="AlphaFoldDB" id="A0A1H5D9L1"/>